<sequence>MTSAPLTASPAADPRAPEGTHTSIAIIGAGPRGVVALERLVAAVQEPGFRGSLTVHLIDPYVHSGGSVWRSDQTETLLMNTRTCDTTMYPDESTAPRFPIPASAQTFAQFCEADGFEIDDFAPRRQHGRYITAVREQALADAAALPAIEIREYEGSVRDIERGDEDEQLLRIEPRDPSASHIGIAVDSVIFALGHLPTEVGIRARAFQDYAAVHDLAFAAPANPLDVDYKQFLGREKVAVQGMGLNFYDALGMIVEAAGGRFEADDTVPHGLRYVPGGREPVLVVGSRTGMVYRPKPDTGPNLPKRHRPTVLTDEVIDELSGRVHGIDYEDDVLPLIFRELTDALASRGFTPPEFDDVEAELFPLGRRAVSAEDAHARTVEVLRAATVRSMREPDGRWLALFRALTAVKDQVNKLAERGAFSTGSYLRDIQGFLRNALASWTSGPPVIRGQQLLALVDAGLVEFTGPGMYIGKDVHSGRFLVHAGGTSAHLCDGLLMAHLPAVDLDAYTSPLIRSMVRRGDVVNARLATPQPDDAPATGSIEVAERLFPVTAAGDAVADRFFLGVPVTAAQPGSAITAAPGTGAPLLRLAEQAVERLLVAEGHIDAREETLSAFATLRPEPEGVPLADGEELDLRPTEPAPAVADPESAPPARGVRGRFLTVDGDLTSLTRQLIDIESVSGNETALADAVEDVLQRCDHLTVERDGDTLCARTSLGRPTRVLLAGHLDTVPVAGNLPATLRVLNGVEELAGRGAADMKAGLAMMLQAAVLLQDPSADITLICYDHEEVASELNSLTRIAATRPEWLQADFAILGEPTNGGIEAGCKGTLRVIARATGTAAHSARDWVGHNAVHDLAPALQRLADYEARRAVIDGLEYREALNAVGIGGGIATNVIPDSAHLTINYRFAPDTSPEQAEEHVREVLAGLDLDIDVDDAAAGALPGLTHPMVRSFTDALRRTSGGDPVVEAKQGWTDVARFTQLGVPAINFAPGDPLQCHTDDEHIRTDQLDPCYRALESFLTGR</sequence>
<feature type="domain" description="Peptidase M20 dimerisation" evidence="16">
    <location>
        <begin position="826"/>
        <end position="925"/>
    </location>
</feature>
<dbReference type="FunFam" id="3.30.70.360:FF:000011">
    <property type="entry name" value="Succinyl-diaminopimelate desuccinylase"/>
    <property type="match status" value="1"/>
</dbReference>
<dbReference type="Gene3D" id="3.40.630.10">
    <property type="entry name" value="Zn peptidases"/>
    <property type="match status" value="1"/>
</dbReference>
<evidence type="ECO:0000256" key="7">
    <source>
        <dbReference type="ARBA" id="ARBA00022723"/>
    </source>
</evidence>
<organism evidence="18 19">
    <name type="scientific">Helcobacillus massiliensis</name>
    <dbReference type="NCBI Taxonomy" id="521392"/>
    <lineage>
        <taxon>Bacteria</taxon>
        <taxon>Bacillati</taxon>
        <taxon>Actinomycetota</taxon>
        <taxon>Actinomycetes</taxon>
        <taxon>Micrococcales</taxon>
        <taxon>Dermabacteraceae</taxon>
        <taxon>Helcobacillus</taxon>
    </lineage>
</organism>
<dbReference type="GO" id="GO:0009014">
    <property type="term" value="F:succinyl-diaminopimelate desuccinylase activity"/>
    <property type="evidence" value="ECO:0007669"/>
    <property type="project" value="UniProtKB-UniRule"/>
</dbReference>
<dbReference type="SUPFAM" id="SSF51905">
    <property type="entry name" value="FAD/NAD(P)-binding domain"/>
    <property type="match status" value="1"/>
</dbReference>
<evidence type="ECO:0000259" key="16">
    <source>
        <dbReference type="Pfam" id="PF07687"/>
    </source>
</evidence>
<dbReference type="GO" id="GO:0006526">
    <property type="term" value="P:L-arginine biosynthetic process"/>
    <property type="evidence" value="ECO:0007669"/>
    <property type="project" value="TreeGrafter"/>
</dbReference>
<comment type="caution">
    <text evidence="18">The sequence shown here is derived from an EMBL/GenBank/DDBJ whole genome shotgun (WGS) entry which is preliminary data.</text>
</comment>
<evidence type="ECO:0000313" key="18">
    <source>
        <dbReference type="EMBL" id="MBB3022782.1"/>
    </source>
</evidence>
<evidence type="ECO:0000256" key="13">
    <source>
        <dbReference type="ARBA" id="ARBA00051301"/>
    </source>
</evidence>
<dbReference type="InterPro" id="IPR002933">
    <property type="entry name" value="Peptidase_M20"/>
</dbReference>
<dbReference type="GO" id="GO:0046872">
    <property type="term" value="F:metal ion binding"/>
    <property type="evidence" value="ECO:0007669"/>
    <property type="project" value="UniProtKB-KW"/>
</dbReference>
<dbReference type="SUPFAM" id="SSF53187">
    <property type="entry name" value="Zn-dependent exopeptidases"/>
    <property type="match status" value="1"/>
</dbReference>
<evidence type="ECO:0000256" key="12">
    <source>
        <dbReference type="ARBA" id="ARBA00023285"/>
    </source>
</evidence>
<dbReference type="InterPro" id="IPR038732">
    <property type="entry name" value="HpyO/CreE_NAD-binding"/>
</dbReference>
<dbReference type="PROSITE" id="PS00758">
    <property type="entry name" value="ARGE_DAPE_CPG2_1"/>
    <property type="match status" value="1"/>
</dbReference>
<evidence type="ECO:0000256" key="6">
    <source>
        <dbReference type="ARBA" id="ARBA00022605"/>
    </source>
</evidence>
<dbReference type="InterPro" id="IPR011650">
    <property type="entry name" value="Peptidase_M20_dimer"/>
</dbReference>
<dbReference type="GO" id="GO:0009089">
    <property type="term" value="P:lysine biosynthetic process via diaminopimelate"/>
    <property type="evidence" value="ECO:0007669"/>
    <property type="project" value="UniProtKB-UniRule"/>
</dbReference>
<dbReference type="GO" id="GO:0008777">
    <property type="term" value="F:acetylornithine deacetylase activity"/>
    <property type="evidence" value="ECO:0007669"/>
    <property type="project" value="TreeGrafter"/>
</dbReference>
<feature type="domain" description="FAD-dependent urate hydroxylase HpyO/Asp monooxygenase CreE-like FAD/NAD(P)-binding" evidence="17">
    <location>
        <begin position="25"/>
        <end position="195"/>
    </location>
</feature>
<evidence type="ECO:0000256" key="14">
    <source>
        <dbReference type="NCBIfam" id="TIGR01900"/>
    </source>
</evidence>
<dbReference type="GO" id="GO:0019877">
    <property type="term" value="P:diaminopimelate biosynthetic process"/>
    <property type="evidence" value="ECO:0007669"/>
    <property type="project" value="UniProtKB-KW"/>
</dbReference>
<comment type="cofactor">
    <cofactor evidence="2">
        <name>Zn(2+)</name>
        <dbReference type="ChEBI" id="CHEBI:29105"/>
    </cofactor>
</comment>
<evidence type="ECO:0000256" key="8">
    <source>
        <dbReference type="ARBA" id="ARBA00022801"/>
    </source>
</evidence>
<keyword evidence="12" id="KW-0170">Cobalt</keyword>
<protein>
    <recommendedName>
        <fullName evidence="5 14">Succinyl-diaminopimelate desuccinylase</fullName>
        <ecNumber evidence="5 14">3.5.1.18</ecNumber>
    </recommendedName>
</protein>
<gene>
    <name evidence="18" type="ORF">FHX50_001030</name>
</gene>
<dbReference type="Pfam" id="PF01546">
    <property type="entry name" value="Peptidase_M20"/>
    <property type="match status" value="1"/>
</dbReference>
<evidence type="ECO:0000313" key="19">
    <source>
        <dbReference type="Proteomes" id="UP000568050"/>
    </source>
</evidence>
<dbReference type="AlphaFoldDB" id="A0A839QRX7"/>
<dbReference type="Proteomes" id="UP000568050">
    <property type="component" value="Unassembled WGS sequence"/>
</dbReference>
<comment type="catalytic activity">
    <reaction evidence="13">
        <text>N-succinyl-(2S,6S)-2,6-diaminopimelate + H2O = (2S,6S)-2,6-diaminopimelate + succinate</text>
        <dbReference type="Rhea" id="RHEA:22608"/>
        <dbReference type="ChEBI" id="CHEBI:15377"/>
        <dbReference type="ChEBI" id="CHEBI:30031"/>
        <dbReference type="ChEBI" id="CHEBI:57609"/>
        <dbReference type="ChEBI" id="CHEBI:58087"/>
        <dbReference type="EC" id="3.5.1.18"/>
    </reaction>
</comment>
<dbReference type="PANTHER" id="PTHR43808:SF31">
    <property type="entry name" value="N-ACETYL-L-CITRULLINE DEACETYLASE"/>
    <property type="match status" value="1"/>
</dbReference>
<dbReference type="InterPro" id="IPR036264">
    <property type="entry name" value="Bact_exopeptidase_dim_dom"/>
</dbReference>
<proteinExistence type="predicted"/>
<evidence type="ECO:0000256" key="2">
    <source>
        <dbReference type="ARBA" id="ARBA00001947"/>
    </source>
</evidence>
<evidence type="ECO:0000256" key="5">
    <source>
        <dbReference type="ARBA" id="ARBA00011921"/>
    </source>
</evidence>
<keyword evidence="8" id="KW-0378">Hydrolase</keyword>
<keyword evidence="9" id="KW-0862">Zinc</keyword>
<feature type="region of interest" description="Disordered" evidence="15">
    <location>
        <begin position="620"/>
        <end position="655"/>
    </location>
</feature>
<keyword evidence="7" id="KW-0479">Metal-binding</keyword>
<keyword evidence="19" id="KW-1185">Reference proteome</keyword>
<dbReference type="NCBIfam" id="TIGR01900">
    <property type="entry name" value="dapE-gram_pos"/>
    <property type="match status" value="1"/>
</dbReference>
<reference evidence="18 19" key="1">
    <citation type="submission" date="2020-08" db="EMBL/GenBank/DDBJ databases">
        <title>Sequencing the genomes of 1000 actinobacteria strains.</title>
        <authorList>
            <person name="Klenk H.-P."/>
        </authorList>
    </citation>
    <scope>NUCLEOTIDE SEQUENCE [LARGE SCALE GENOMIC DNA]</scope>
    <source>
        <strain evidence="18 19">DSM 23040</strain>
    </source>
</reference>
<keyword evidence="10" id="KW-0220">Diaminopimelate biosynthesis</keyword>
<evidence type="ECO:0000256" key="1">
    <source>
        <dbReference type="ARBA" id="ARBA00001941"/>
    </source>
</evidence>
<evidence type="ECO:0000259" key="17">
    <source>
        <dbReference type="Pfam" id="PF13454"/>
    </source>
</evidence>
<dbReference type="EC" id="3.5.1.18" evidence="5 14"/>
<keyword evidence="11" id="KW-0457">Lysine biosynthesis</keyword>
<evidence type="ECO:0000256" key="11">
    <source>
        <dbReference type="ARBA" id="ARBA00023154"/>
    </source>
</evidence>
<dbReference type="Pfam" id="PF13454">
    <property type="entry name" value="NAD_binding_9"/>
    <property type="match status" value="1"/>
</dbReference>
<accession>A0A839QRX7</accession>
<dbReference type="InterPro" id="IPR010174">
    <property type="entry name" value="Succinyl-DAP_deSuclase_DapE"/>
</dbReference>
<dbReference type="InterPro" id="IPR001261">
    <property type="entry name" value="ArgE/DapE_CS"/>
</dbReference>
<keyword evidence="6" id="KW-0028">Amino-acid biosynthesis</keyword>
<dbReference type="InterPro" id="IPR036188">
    <property type="entry name" value="FAD/NAD-bd_sf"/>
</dbReference>
<dbReference type="Gene3D" id="3.30.70.360">
    <property type="match status" value="1"/>
</dbReference>
<dbReference type="SUPFAM" id="SSF55031">
    <property type="entry name" value="Bacterial exopeptidase dimerisation domain"/>
    <property type="match status" value="1"/>
</dbReference>
<dbReference type="RefSeq" id="WP_343064046.1">
    <property type="nucleotide sequence ID" value="NZ_CBCSFZ010000038.1"/>
</dbReference>
<comment type="subunit">
    <text evidence="4">Homodimer.</text>
</comment>
<dbReference type="EMBL" id="JACHWP010000001">
    <property type="protein sequence ID" value="MBB3022782.1"/>
    <property type="molecule type" value="Genomic_DNA"/>
</dbReference>
<evidence type="ECO:0000256" key="9">
    <source>
        <dbReference type="ARBA" id="ARBA00022833"/>
    </source>
</evidence>
<comment type="cofactor">
    <cofactor evidence="1">
        <name>Co(2+)</name>
        <dbReference type="ChEBI" id="CHEBI:48828"/>
    </cofactor>
</comment>
<evidence type="ECO:0000256" key="3">
    <source>
        <dbReference type="ARBA" id="ARBA00005130"/>
    </source>
</evidence>
<dbReference type="Pfam" id="PF07687">
    <property type="entry name" value="M20_dimer"/>
    <property type="match status" value="1"/>
</dbReference>
<evidence type="ECO:0000256" key="4">
    <source>
        <dbReference type="ARBA" id="ARBA00011738"/>
    </source>
</evidence>
<name>A0A839QRX7_9MICO</name>
<dbReference type="InterPro" id="IPR050072">
    <property type="entry name" value="Peptidase_M20A"/>
</dbReference>
<evidence type="ECO:0000256" key="15">
    <source>
        <dbReference type="SAM" id="MobiDB-lite"/>
    </source>
</evidence>
<comment type="pathway">
    <text evidence="3">Amino-acid biosynthesis; L-lysine biosynthesis via DAP pathway; LL-2,6-diaminopimelate from (S)-tetrahydrodipicolinate (succinylase route): step 3/3.</text>
</comment>
<evidence type="ECO:0000256" key="10">
    <source>
        <dbReference type="ARBA" id="ARBA00022915"/>
    </source>
</evidence>
<dbReference type="PANTHER" id="PTHR43808">
    <property type="entry name" value="ACETYLORNITHINE DEACETYLASE"/>
    <property type="match status" value="1"/>
</dbReference>